<protein>
    <submittedName>
        <fullName evidence="5">AraC family transcriptional regulator</fullName>
    </submittedName>
</protein>
<dbReference type="PANTHER" id="PTHR43280:SF2">
    <property type="entry name" value="HTH-TYPE TRANSCRIPTIONAL REGULATOR EXSA"/>
    <property type="match status" value="1"/>
</dbReference>
<dbReference type="InterPro" id="IPR018062">
    <property type="entry name" value="HTH_AraC-typ_CS"/>
</dbReference>
<evidence type="ECO:0000259" key="4">
    <source>
        <dbReference type="PROSITE" id="PS01124"/>
    </source>
</evidence>
<evidence type="ECO:0000313" key="5">
    <source>
        <dbReference type="EMBL" id="MCR8635936.1"/>
    </source>
</evidence>
<dbReference type="InterPro" id="IPR020449">
    <property type="entry name" value="Tscrpt_reg_AraC-type_HTH"/>
</dbReference>
<dbReference type="InterPro" id="IPR003313">
    <property type="entry name" value="AraC-bd"/>
</dbReference>
<dbReference type="SUPFAM" id="SSF51215">
    <property type="entry name" value="Regulatory protein AraC"/>
    <property type="match status" value="1"/>
</dbReference>
<evidence type="ECO:0000256" key="1">
    <source>
        <dbReference type="ARBA" id="ARBA00023015"/>
    </source>
</evidence>
<evidence type="ECO:0000256" key="3">
    <source>
        <dbReference type="ARBA" id="ARBA00023163"/>
    </source>
</evidence>
<accession>A0ABT1YRY6</accession>
<dbReference type="Proteomes" id="UP001300012">
    <property type="component" value="Unassembled WGS sequence"/>
</dbReference>
<dbReference type="EMBL" id="JANQBD010000034">
    <property type="protein sequence ID" value="MCR8635936.1"/>
    <property type="molecule type" value="Genomic_DNA"/>
</dbReference>
<dbReference type="Gene3D" id="1.10.10.60">
    <property type="entry name" value="Homeodomain-like"/>
    <property type="match status" value="1"/>
</dbReference>
<evidence type="ECO:0000256" key="2">
    <source>
        <dbReference type="ARBA" id="ARBA00023125"/>
    </source>
</evidence>
<dbReference type="Gene3D" id="2.60.120.280">
    <property type="entry name" value="Regulatory protein AraC"/>
    <property type="match status" value="1"/>
</dbReference>
<dbReference type="PROSITE" id="PS00041">
    <property type="entry name" value="HTH_ARAC_FAMILY_1"/>
    <property type="match status" value="1"/>
</dbReference>
<dbReference type="InterPro" id="IPR037923">
    <property type="entry name" value="HTH-like"/>
</dbReference>
<sequence length="287" mass="33294">MYKVTSFMDYMISPVPIRIIDRKVDKSKLNLKTLTVTNVGHLPGRTLQRNEATFQTWALVYITGGRGYYKVNNGVRQTVESGSIFWFYPDAVFEYGPEMNGYWDEYYFNIEGARLKEWLEYWPIHPGRVSQVGTDDSLQNRIDRIFMLMESGTPANVDRASLLLESLLYEFIWSANQIPEHGKSQQMNQILEDISNSLLQPIDAAKLAKRHHISVSTLRRSISEYTGYPLNEYIHRLKAAEAKNILLNTDLTLKEVSDTLGYKDVFYFSRLFKKYVGLAPNVYRKNM</sequence>
<reference evidence="5 6" key="1">
    <citation type="submission" date="2022-08" db="EMBL/GenBank/DDBJ databases">
        <title>Paenibacillus endoradicis sp. nov., Paenibacillus radicibacter sp. nov and Paenibacillus pararadicis sp. nov., three cold-adapted plant growth-promoting bacteria isolated from root of Larix gmelinii in Great Khingan.</title>
        <authorList>
            <person name="Xue H."/>
        </authorList>
    </citation>
    <scope>NUCLEOTIDE SEQUENCE [LARGE SCALE GENOMIC DNA]</scope>
    <source>
        <strain evidence="5 6">N5-1-1-5</strain>
    </source>
</reference>
<keyword evidence="2" id="KW-0238">DNA-binding</keyword>
<dbReference type="SUPFAM" id="SSF46689">
    <property type="entry name" value="Homeodomain-like"/>
    <property type="match status" value="1"/>
</dbReference>
<proteinExistence type="predicted"/>
<keyword evidence="1" id="KW-0805">Transcription regulation</keyword>
<dbReference type="Pfam" id="PF02311">
    <property type="entry name" value="AraC_binding"/>
    <property type="match status" value="1"/>
</dbReference>
<dbReference type="PRINTS" id="PR00032">
    <property type="entry name" value="HTHARAC"/>
</dbReference>
<evidence type="ECO:0000313" key="6">
    <source>
        <dbReference type="Proteomes" id="UP001300012"/>
    </source>
</evidence>
<dbReference type="RefSeq" id="WP_258217480.1">
    <property type="nucleotide sequence ID" value="NZ_JANQBD010000034.1"/>
</dbReference>
<dbReference type="PROSITE" id="PS01124">
    <property type="entry name" value="HTH_ARAC_FAMILY_2"/>
    <property type="match status" value="1"/>
</dbReference>
<organism evidence="5 6">
    <name type="scientific">Paenibacillus radicis</name>
    <name type="common">ex Xue et al. 2023</name>
    <dbReference type="NCBI Taxonomy" id="2972489"/>
    <lineage>
        <taxon>Bacteria</taxon>
        <taxon>Bacillati</taxon>
        <taxon>Bacillota</taxon>
        <taxon>Bacilli</taxon>
        <taxon>Bacillales</taxon>
        <taxon>Paenibacillaceae</taxon>
        <taxon>Paenibacillus</taxon>
    </lineage>
</organism>
<name>A0ABT1YRY6_9BACL</name>
<gene>
    <name evidence="5" type="ORF">NV381_32570</name>
</gene>
<dbReference type="PANTHER" id="PTHR43280">
    <property type="entry name" value="ARAC-FAMILY TRANSCRIPTIONAL REGULATOR"/>
    <property type="match status" value="1"/>
</dbReference>
<dbReference type="Pfam" id="PF12833">
    <property type="entry name" value="HTH_18"/>
    <property type="match status" value="1"/>
</dbReference>
<keyword evidence="3" id="KW-0804">Transcription</keyword>
<keyword evidence="6" id="KW-1185">Reference proteome</keyword>
<dbReference type="InterPro" id="IPR018060">
    <property type="entry name" value="HTH_AraC"/>
</dbReference>
<feature type="domain" description="HTH araC/xylS-type" evidence="4">
    <location>
        <begin position="188"/>
        <end position="286"/>
    </location>
</feature>
<comment type="caution">
    <text evidence="5">The sequence shown here is derived from an EMBL/GenBank/DDBJ whole genome shotgun (WGS) entry which is preliminary data.</text>
</comment>
<dbReference type="SMART" id="SM00342">
    <property type="entry name" value="HTH_ARAC"/>
    <property type="match status" value="1"/>
</dbReference>
<dbReference type="InterPro" id="IPR009057">
    <property type="entry name" value="Homeodomain-like_sf"/>
</dbReference>